<proteinExistence type="inferred from homology"/>
<keyword evidence="4" id="KW-0732">Signal</keyword>
<evidence type="ECO:0000256" key="3">
    <source>
        <dbReference type="ARBA" id="ARBA00022525"/>
    </source>
</evidence>
<dbReference type="Gene3D" id="2.40.480.10">
    <property type="entry name" value="Allene oxide cyclase-like"/>
    <property type="match status" value="1"/>
</dbReference>
<dbReference type="PANTHER" id="PTHR21495">
    <property type="entry name" value="NUCLEOPORIN-RELATED"/>
    <property type="match status" value="1"/>
</dbReference>
<protein>
    <recommendedName>
        <fullName evidence="4">Dirigent protein</fullName>
    </recommendedName>
</protein>
<feature type="signal peptide" evidence="4">
    <location>
        <begin position="1"/>
        <end position="22"/>
    </location>
</feature>
<comment type="caution">
    <text evidence="6">The sequence shown here is derived from an EMBL/GenBank/DDBJ whole genome shotgun (WGS) entry which is preliminary data.</text>
</comment>
<comment type="subcellular location">
    <subcellularLocation>
        <location evidence="4">Secreted</location>
        <location evidence="4">Extracellular space</location>
        <location evidence="4">Apoplast</location>
    </subcellularLocation>
</comment>
<evidence type="ECO:0000256" key="2">
    <source>
        <dbReference type="ARBA" id="ARBA00011738"/>
    </source>
</evidence>
<evidence type="ECO:0000313" key="7">
    <source>
        <dbReference type="Proteomes" id="UP000825935"/>
    </source>
</evidence>
<keyword evidence="4" id="KW-0052">Apoplast</keyword>
<keyword evidence="3 4" id="KW-0964">Secreted</keyword>
<dbReference type="EMBL" id="CM035412">
    <property type="protein sequence ID" value="KAH7432111.1"/>
    <property type="molecule type" value="Genomic_DNA"/>
</dbReference>
<evidence type="ECO:0000256" key="4">
    <source>
        <dbReference type="RuleBase" id="RU363099"/>
    </source>
</evidence>
<reference evidence="6" key="1">
    <citation type="submission" date="2021-08" db="EMBL/GenBank/DDBJ databases">
        <title>WGS assembly of Ceratopteris richardii.</title>
        <authorList>
            <person name="Marchant D.B."/>
            <person name="Chen G."/>
            <person name="Jenkins J."/>
            <person name="Shu S."/>
            <person name="Leebens-Mack J."/>
            <person name="Grimwood J."/>
            <person name="Schmutz J."/>
            <person name="Soltis P."/>
            <person name="Soltis D."/>
            <person name="Chen Z.-H."/>
        </authorList>
    </citation>
    <scope>NUCLEOTIDE SEQUENCE</scope>
    <source>
        <strain evidence="6">Whitten #5841</strain>
        <tissue evidence="6">Leaf</tissue>
    </source>
</reference>
<accession>A0A8T2U7A8</accession>
<dbReference type="EMBL" id="CM035412">
    <property type="protein sequence ID" value="KAH7432109.1"/>
    <property type="molecule type" value="Genomic_DNA"/>
</dbReference>
<dbReference type="GO" id="GO:0048046">
    <property type="term" value="C:apoplast"/>
    <property type="evidence" value="ECO:0007669"/>
    <property type="project" value="UniProtKB-SubCell"/>
</dbReference>
<evidence type="ECO:0000313" key="5">
    <source>
        <dbReference type="EMBL" id="KAH7432109.1"/>
    </source>
</evidence>
<dbReference type="Proteomes" id="UP000825935">
    <property type="component" value="Chromosome 7"/>
</dbReference>
<evidence type="ECO:0000256" key="1">
    <source>
        <dbReference type="ARBA" id="ARBA00010746"/>
    </source>
</evidence>
<evidence type="ECO:0000313" key="6">
    <source>
        <dbReference type="EMBL" id="KAH7432111.1"/>
    </source>
</evidence>
<dbReference type="InterPro" id="IPR004265">
    <property type="entry name" value="Dirigent"/>
</dbReference>
<feature type="chain" id="PRO_5036511397" description="Dirigent protein" evidence="4">
    <location>
        <begin position="23"/>
        <end position="187"/>
    </location>
</feature>
<comment type="subunit">
    <text evidence="2 4">Homodimer.</text>
</comment>
<dbReference type="AlphaFoldDB" id="A0A8T2U7A8"/>
<sequence>MASARGRTIFLNLAIFVTIVCSSMTWEAEGGACNSRPRRLSFYLQQENGVNELRMVAPARPPVPGTFTGFGQEQVYEFVMTQTEDPASPVMGYVRGTAVVVNNTATRTVFAINNVVHLDFMGLRGTLSQQGEAAFTDPSWEYAIVGGTGAFRMATGYNVGRPVSLTRTPSGTVHIVTHYDAFFSLRC</sequence>
<dbReference type="GO" id="GO:0009699">
    <property type="term" value="P:phenylpropanoid biosynthetic process"/>
    <property type="evidence" value="ECO:0007669"/>
    <property type="project" value="UniProtKB-ARBA"/>
</dbReference>
<comment type="similarity">
    <text evidence="1 4">Belongs to the plant dirigent protein family.</text>
</comment>
<name>A0A8T2U7A8_CERRI</name>
<organism evidence="6 7">
    <name type="scientific">Ceratopteris richardii</name>
    <name type="common">Triangle waterfern</name>
    <dbReference type="NCBI Taxonomy" id="49495"/>
    <lineage>
        <taxon>Eukaryota</taxon>
        <taxon>Viridiplantae</taxon>
        <taxon>Streptophyta</taxon>
        <taxon>Embryophyta</taxon>
        <taxon>Tracheophyta</taxon>
        <taxon>Polypodiopsida</taxon>
        <taxon>Polypodiidae</taxon>
        <taxon>Polypodiales</taxon>
        <taxon>Pteridineae</taxon>
        <taxon>Pteridaceae</taxon>
        <taxon>Parkerioideae</taxon>
        <taxon>Ceratopteris</taxon>
    </lineage>
</organism>
<gene>
    <name evidence="5" type="ORF">KP509_07G008700</name>
    <name evidence="6" type="ORF">KP509_07G008800</name>
</gene>
<comment type="function">
    <text evidence="4">Dirigent proteins impart stereoselectivity on the phenoxy radical-coupling reaction, yielding optically active lignans from two molecules of coniferyl alcohol in the biosynthesis of lignans, flavonolignans, and alkaloids and thus plays a central role in plant secondary metabolism.</text>
</comment>
<keyword evidence="7" id="KW-1185">Reference proteome</keyword>
<dbReference type="InterPro" id="IPR044859">
    <property type="entry name" value="Allene_oxi_cyc_Dirigent"/>
</dbReference>
<dbReference type="OrthoDB" id="869757at2759"/>
<dbReference type="Pfam" id="PF03018">
    <property type="entry name" value="Dirigent"/>
    <property type="match status" value="1"/>
</dbReference>